<feature type="compositionally biased region" description="Basic and acidic residues" evidence="9">
    <location>
        <begin position="81"/>
        <end position="99"/>
    </location>
</feature>
<feature type="compositionally biased region" description="Basic residues" evidence="9">
    <location>
        <begin position="218"/>
        <end position="231"/>
    </location>
</feature>
<dbReference type="EMBL" id="CAACVR010000011">
    <property type="protein sequence ID" value="VEU21206.1"/>
    <property type="molecule type" value="Genomic_DNA"/>
</dbReference>
<feature type="compositionally biased region" description="Low complexity" evidence="9">
    <location>
        <begin position="15"/>
        <end position="26"/>
    </location>
</feature>
<feature type="compositionally biased region" description="Polar residues" evidence="9">
    <location>
        <begin position="100"/>
        <end position="113"/>
    </location>
</feature>
<dbReference type="GO" id="GO:0003677">
    <property type="term" value="F:DNA binding"/>
    <property type="evidence" value="ECO:0007669"/>
    <property type="project" value="TreeGrafter"/>
</dbReference>
<dbReference type="InterPro" id="IPR045144">
    <property type="entry name" value="TAF4"/>
</dbReference>
<dbReference type="GO" id="GO:0016251">
    <property type="term" value="F:RNA polymerase II general transcription initiation factor activity"/>
    <property type="evidence" value="ECO:0007669"/>
    <property type="project" value="TreeGrafter"/>
</dbReference>
<proteinExistence type="inferred from homology"/>
<evidence type="ECO:0000256" key="4">
    <source>
        <dbReference type="ARBA" id="ARBA00023015"/>
    </source>
</evidence>
<organism evidence="11 12">
    <name type="scientific">Brettanomyces naardenensis</name>
    <name type="common">Yeast</name>
    <dbReference type="NCBI Taxonomy" id="13370"/>
    <lineage>
        <taxon>Eukaryota</taxon>
        <taxon>Fungi</taxon>
        <taxon>Dikarya</taxon>
        <taxon>Ascomycota</taxon>
        <taxon>Saccharomycotina</taxon>
        <taxon>Pichiomycetes</taxon>
        <taxon>Pichiales</taxon>
        <taxon>Pichiaceae</taxon>
        <taxon>Brettanomyces</taxon>
    </lineage>
</organism>
<keyword evidence="6" id="KW-0539">Nucleus</keyword>
<dbReference type="STRING" id="13370.A0A448YJY8"/>
<evidence type="ECO:0000313" key="12">
    <source>
        <dbReference type="Proteomes" id="UP000290900"/>
    </source>
</evidence>
<evidence type="ECO:0000256" key="6">
    <source>
        <dbReference type="ARBA" id="ARBA00023242"/>
    </source>
</evidence>
<dbReference type="PANTHER" id="PTHR15138:SF14">
    <property type="entry name" value="TRANSCRIPTION INITIATION FACTOR TFIID SUBUNIT 4"/>
    <property type="match status" value="1"/>
</dbReference>
<dbReference type="InterPro" id="IPR007900">
    <property type="entry name" value="TAF4_C"/>
</dbReference>
<comment type="similarity">
    <text evidence="2">Belongs to the TAF4 family.</text>
</comment>
<evidence type="ECO:0000256" key="5">
    <source>
        <dbReference type="ARBA" id="ARBA00023163"/>
    </source>
</evidence>
<evidence type="ECO:0000259" key="10">
    <source>
        <dbReference type="Pfam" id="PF05236"/>
    </source>
</evidence>
<dbReference type="CDD" id="cd08045">
    <property type="entry name" value="HFD_TAF4"/>
    <property type="match status" value="1"/>
</dbReference>
<name>A0A448YJY8_BRENA</name>
<feature type="compositionally biased region" description="Low complexity" evidence="9">
    <location>
        <begin position="46"/>
        <end position="57"/>
    </location>
</feature>
<feature type="compositionally biased region" description="Polar residues" evidence="9">
    <location>
        <begin position="68"/>
        <end position="80"/>
    </location>
</feature>
<comment type="function">
    <text evidence="7">Functions as a component of the DNA-binding general transcription factor complex TFIID. Binding of TFIID to a promoter (with or without TATA element) is the initial step in pre-initiation complex (PIC) formation. TFIID plays a key role in the regulation of gene expression by RNA polymerase II through different activities such as transcription activator interaction, core promoter recognition and selectivity, TFIIA and TFIIB interaction, chromatin modification (histone acetylation by TAF1), facilitation of DNA opening and initiation of transcription.</text>
</comment>
<dbReference type="PANTHER" id="PTHR15138">
    <property type="entry name" value="TRANSCRIPTION INITIATION FACTOR TFIID SUBUNIT 4"/>
    <property type="match status" value="1"/>
</dbReference>
<dbReference type="GO" id="GO:0006367">
    <property type="term" value="P:transcription initiation at RNA polymerase II promoter"/>
    <property type="evidence" value="ECO:0007669"/>
    <property type="project" value="TreeGrafter"/>
</dbReference>
<evidence type="ECO:0000256" key="3">
    <source>
        <dbReference type="ARBA" id="ARBA00017306"/>
    </source>
</evidence>
<reference evidence="11 12" key="1">
    <citation type="submission" date="2018-12" db="EMBL/GenBank/DDBJ databases">
        <authorList>
            <person name="Tiukova I."/>
            <person name="Dainat J."/>
        </authorList>
    </citation>
    <scope>NUCLEOTIDE SEQUENCE [LARGE SCALE GENOMIC DNA]</scope>
</reference>
<evidence type="ECO:0000313" key="11">
    <source>
        <dbReference type="EMBL" id="VEU21206.1"/>
    </source>
</evidence>
<dbReference type="OrthoDB" id="21060at2759"/>
<feature type="compositionally biased region" description="Basic and acidic residues" evidence="9">
    <location>
        <begin position="1"/>
        <end position="12"/>
    </location>
</feature>
<keyword evidence="12" id="KW-1185">Reference proteome</keyword>
<feature type="region of interest" description="Disordered" evidence="9">
    <location>
        <begin position="1"/>
        <end position="131"/>
    </location>
</feature>
<evidence type="ECO:0000256" key="9">
    <source>
        <dbReference type="SAM" id="MobiDB-lite"/>
    </source>
</evidence>
<dbReference type="AlphaFoldDB" id="A0A448YJY8"/>
<dbReference type="Pfam" id="PF05236">
    <property type="entry name" value="TAF4"/>
    <property type="match status" value="1"/>
</dbReference>
<dbReference type="InParanoid" id="A0A448YJY8"/>
<evidence type="ECO:0000256" key="1">
    <source>
        <dbReference type="ARBA" id="ARBA00004123"/>
    </source>
</evidence>
<evidence type="ECO:0000256" key="8">
    <source>
        <dbReference type="ARBA" id="ARBA00031747"/>
    </source>
</evidence>
<gene>
    <name evidence="11" type="ORF">BRENAR_LOCUS1941</name>
</gene>
<evidence type="ECO:0000256" key="2">
    <source>
        <dbReference type="ARBA" id="ARBA00006178"/>
    </source>
</evidence>
<feature type="region of interest" description="Disordered" evidence="9">
    <location>
        <begin position="218"/>
        <end position="240"/>
    </location>
</feature>
<comment type="subcellular location">
    <subcellularLocation>
        <location evidence="1">Nucleus</location>
    </subcellularLocation>
</comment>
<dbReference type="FunCoup" id="A0A448YJY8">
    <property type="interactions" value="353"/>
</dbReference>
<keyword evidence="5" id="KW-0804">Transcription</keyword>
<evidence type="ECO:0000256" key="7">
    <source>
        <dbReference type="ARBA" id="ARBA00025346"/>
    </source>
</evidence>
<keyword evidence="4" id="KW-0805">Transcription regulation</keyword>
<sequence length="360" mass="39643">MSSDRQPHEEGFQRSSSHPHLSDSPDGNNGVYKRQKTEGLEDIGSTPWLATPTLLTPGGDESDAADSNALSGASEYFTQNDLDKIMVEGNDKETREANEAKSSSNETRPSANKTTKEHGNGTTGKSNPEELSDAVAAAGVNLRDEEEAMAAGSGLSVSRRQLLPNHFLKPQQLAWFMTKAMEEQGMTAMEFDRDLINLMSSACESYMTGLVADSVVMSRHRRRGSRTKHRQSAGGSTKSEISRALKEIAVRQKVREEKRVARRVALGLEEEKKDEQAEEQTQTNITASLMMSGSRKKRYSWMQTPASGNSPLSSRGDNGIRYREAREEPGIVMRDLLSAIEGRRMGVSEAIVKGYAKLRD</sequence>
<dbReference type="Proteomes" id="UP000290900">
    <property type="component" value="Unassembled WGS sequence"/>
</dbReference>
<dbReference type="GO" id="GO:0005669">
    <property type="term" value="C:transcription factor TFIID complex"/>
    <property type="evidence" value="ECO:0007669"/>
    <property type="project" value="InterPro"/>
</dbReference>
<accession>A0A448YJY8</accession>
<feature type="domain" description="Transcription initiation factor TFIID component TAF4 C-terminal" evidence="10">
    <location>
        <begin position="131"/>
        <end position="355"/>
    </location>
</feature>
<protein>
    <recommendedName>
        <fullName evidence="3">Transcription initiation factor TFIID subunit 4</fullName>
    </recommendedName>
    <alternativeName>
        <fullName evidence="8">TBP-associated factor 4</fullName>
    </alternativeName>
</protein>